<sequence>MGIVQIKNIFRRKNMTAPHDNAGFSLIEIMISIAIIAIGLFAVMSLGVIVIKGNSHSKRVTTATILAQDKIENYKKSDYDTVGSETGIYTSDIDYYWVANVQNDTPVSNTKTIILDVYWSPGTTTSIHNVELQTILAE</sequence>
<dbReference type="Pfam" id="PF07963">
    <property type="entry name" value="N_methyl"/>
    <property type="match status" value="1"/>
</dbReference>
<reference evidence="2" key="2">
    <citation type="submission" date="2006-01" db="EMBL/GenBank/DDBJ databases">
        <authorList>
            <person name="Genoscope"/>
        </authorList>
    </citation>
    <scope>NUCLEOTIDE SEQUENCE</scope>
</reference>
<keyword evidence="1" id="KW-0812">Transmembrane</keyword>
<reference evidence="2" key="1">
    <citation type="journal article" date="2006" name="Nature">
        <title>Deciphering the evolution and metabolism of an anammox bacterium from a community genome.</title>
        <authorList>
            <person name="Strous M."/>
            <person name="Pelletier E."/>
            <person name="Mangenot S."/>
            <person name="Rattei T."/>
            <person name="Lehner A."/>
            <person name="Taylor M.W."/>
            <person name="Horn M."/>
            <person name="Daims H."/>
            <person name="Bartol-Mavel D."/>
            <person name="Wincker P."/>
            <person name="Barbe V."/>
            <person name="Fonknechten N."/>
            <person name="Vallenet D."/>
            <person name="Segurens B."/>
            <person name="Schenowitz-Truong C."/>
            <person name="Medigue C."/>
            <person name="Collingro A."/>
            <person name="Snel B."/>
            <person name="Dutilh B.E."/>
            <person name="OpDenCamp H.J.M."/>
            <person name="vanDerDrift C."/>
            <person name="Cirpus I."/>
            <person name="vanDePas-Schoonen K.T."/>
            <person name="Harhangi H.R."/>
            <person name="vanNiftrik L."/>
            <person name="Schmid M."/>
            <person name="Keltjens J."/>
            <person name="vanDeVossenberg J."/>
            <person name="Kartal B."/>
            <person name="Meier H."/>
            <person name="Frishman D."/>
            <person name="Huynen M.A."/>
            <person name="Mewes H."/>
            <person name="Weissenbach J."/>
            <person name="Jetten M.S.M."/>
            <person name="Wagner M."/>
            <person name="LePaslier D."/>
        </authorList>
    </citation>
    <scope>NUCLEOTIDE SEQUENCE</scope>
</reference>
<accession>Q1PWL7</accession>
<keyword evidence="1" id="KW-1133">Transmembrane helix</keyword>
<dbReference type="NCBIfam" id="TIGR02532">
    <property type="entry name" value="IV_pilin_GFxxxE"/>
    <property type="match status" value="1"/>
</dbReference>
<dbReference type="EMBL" id="CT573073">
    <property type="protein sequence ID" value="CAJ71616.1"/>
    <property type="molecule type" value="Genomic_DNA"/>
</dbReference>
<name>Q1PWL7_KUEST</name>
<dbReference type="PROSITE" id="PS00409">
    <property type="entry name" value="PROKAR_NTER_METHYL"/>
    <property type="match status" value="1"/>
</dbReference>
<feature type="transmembrane region" description="Helical" evidence="1">
    <location>
        <begin position="29"/>
        <end position="51"/>
    </location>
</feature>
<evidence type="ECO:0000256" key="1">
    <source>
        <dbReference type="SAM" id="Phobius"/>
    </source>
</evidence>
<organism evidence="2">
    <name type="scientific">Kuenenia stuttgartiensis</name>
    <dbReference type="NCBI Taxonomy" id="174633"/>
    <lineage>
        <taxon>Bacteria</taxon>
        <taxon>Pseudomonadati</taxon>
        <taxon>Planctomycetota</taxon>
        <taxon>Candidatus Brocadiia</taxon>
        <taxon>Candidatus Brocadiales</taxon>
        <taxon>Candidatus Brocadiaceae</taxon>
        <taxon>Candidatus Kuenenia</taxon>
    </lineage>
</organism>
<protein>
    <recommendedName>
        <fullName evidence="3">Prepilin-type N-terminal cleavage/methylation domain-containing protein</fullName>
    </recommendedName>
</protein>
<keyword evidence="1" id="KW-0472">Membrane</keyword>
<dbReference type="InterPro" id="IPR012902">
    <property type="entry name" value="N_methyl_site"/>
</dbReference>
<gene>
    <name evidence="2" type="ORF">kustc0871</name>
</gene>
<evidence type="ECO:0008006" key="3">
    <source>
        <dbReference type="Google" id="ProtNLM"/>
    </source>
</evidence>
<dbReference type="RefSeq" id="WP_169703915.1">
    <property type="nucleotide sequence ID" value="NZ_OCTL01000103.1"/>
</dbReference>
<evidence type="ECO:0000313" key="2">
    <source>
        <dbReference type="EMBL" id="CAJ71616.1"/>
    </source>
</evidence>
<proteinExistence type="predicted"/>
<dbReference type="AlphaFoldDB" id="Q1PWL7"/>